<dbReference type="InterPro" id="IPR031316">
    <property type="entry name" value="FlgM_C"/>
</dbReference>
<feature type="compositionally biased region" description="Polar residues" evidence="1">
    <location>
        <begin position="1"/>
        <end position="17"/>
    </location>
</feature>
<gene>
    <name evidence="3" type="ORF">Sdiek1_1436</name>
</gene>
<feature type="compositionally biased region" description="Basic and acidic residues" evidence="1">
    <location>
        <begin position="18"/>
        <end position="34"/>
    </location>
</feature>
<evidence type="ECO:0000313" key="4">
    <source>
        <dbReference type="Proteomes" id="UP000196005"/>
    </source>
</evidence>
<dbReference type="Pfam" id="PF04316">
    <property type="entry name" value="FlgM"/>
    <property type="match status" value="1"/>
</dbReference>
<dbReference type="InterPro" id="IPR035890">
    <property type="entry name" value="Anti-sigma-28_factor_FlgM_sf"/>
</dbReference>
<sequence>MISKIQTSNVAYIQQSAPKDDSSKGINKTEKTEGVDKVSALKEQIANGTYKVDLAKTAQAAAEELI</sequence>
<reference evidence="4" key="1">
    <citation type="submission" date="2017-05" db="EMBL/GenBank/DDBJ databases">
        <title>Dechlorination kinetics govern the competition between two new strains of the genus Sulfurospirillum.</title>
        <authorList>
            <person name="Buttet G.F."/>
            <person name="Murray A.M."/>
            <person name="Goris T."/>
            <person name="Burion M."/>
            <person name="Lin B."/>
            <person name="Rolle M."/>
            <person name="Maillard J."/>
        </authorList>
    </citation>
    <scope>NUCLEOTIDE SEQUENCE [LARGE SCALE GENOMIC DNA]</scope>
    <source>
        <strain evidence="4">SL2-1</strain>
    </source>
</reference>
<protein>
    <recommendedName>
        <fullName evidence="2">Anti-sigma-28 factor FlgM C-terminal domain-containing protein</fullName>
    </recommendedName>
</protein>
<dbReference type="SUPFAM" id="SSF101498">
    <property type="entry name" value="Anti-sigma factor FlgM"/>
    <property type="match status" value="1"/>
</dbReference>
<organism evidence="3 4">
    <name type="scientific">Sulfurospirillum diekertiae</name>
    <dbReference type="NCBI Taxonomy" id="1854492"/>
    <lineage>
        <taxon>Bacteria</taxon>
        <taxon>Pseudomonadati</taxon>
        <taxon>Campylobacterota</taxon>
        <taxon>Epsilonproteobacteria</taxon>
        <taxon>Campylobacterales</taxon>
        <taxon>Sulfurospirillaceae</taxon>
        <taxon>Sulfurospirillum</taxon>
    </lineage>
</organism>
<dbReference type="Proteomes" id="UP000196005">
    <property type="component" value="Chromosome"/>
</dbReference>
<evidence type="ECO:0000313" key="3">
    <source>
        <dbReference type="EMBL" id="ARU48600.1"/>
    </source>
</evidence>
<dbReference type="EMBL" id="CP021416">
    <property type="protein sequence ID" value="ARU48600.1"/>
    <property type="molecule type" value="Genomic_DNA"/>
</dbReference>
<accession>A0A1Y0HKW1</accession>
<proteinExistence type="predicted"/>
<dbReference type="OrthoDB" id="5340044at2"/>
<dbReference type="RefSeq" id="WP_087438537.1">
    <property type="nucleotide sequence ID" value="NZ_CP021416.1"/>
</dbReference>
<dbReference type="KEGG" id="suls:Sdiek1_1436"/>
<feature type="domain" description="Anti-sigma-28 factor FlgM C-terminal" evidence="2">
    <location>
        <begin position="35"/>
        <end position="59"/>
    </location>
</feature>
<feature type="region of interest" description="Disordered" evidence="1">
    <location>
        <begin position="1"/>
        <end position="34"/>
    </location>
</feature>
<dbReference type="AlphaFoldDB" id="A0A1Y0HKW1"/>
<name>A0A1Y0HKW1_9BACT</name>
<evidence type="ECO:0000256" key="1">
    <source>
        <dbReference type="SAM" id="MobiDB-lite"/>
    </source>
</evidence>
<evidence type="ECO:0000259" key="2">
    <source>
        <dbReference type="Pfam" id="PF04316"/>
    </source>
</evidence>
<keyword evidence="4" id="KW-1185">Reference proteome</keyword>